<keyword evidence="3" id="KW-1185">Reference proteome</keyword>
<dbReference type="EMBL" id="JAEVFJ010000077">
    <property type="protein sequence ID" value="KAH8072261.1"/>
    <property type="molecule type" value="Genomic_DNA"/>
</dbReference>
<dbReference type="OrthoDB" id="2726318at2759"/>
<feature type="compositionally biased region" description="Basic and acidic residues" evidence="1">
    <location>
        <begin position="74"/>
        <end position="84"/>
    </location>
</feature>
<dbReference type="AlphaFoldDB" id="A0A8K0UCV6"/>
<gene>
    <name evidence="2" type="ORF">BXZ70DRAFT_1013274</name>
</gene>
<evidence type="ECO:0000313" key="2">
    <source>
        <dbReference type="EMBL" id="KAH8072261.1"/>
    </source>
</evidence>
<sequence length="139" mass="14541">MNHSPEPGSPISGSTSSDSESETIPSHFRGAIAQRPSWAMLGGGSSASARHDISDFAGPGKRRVPPGSSLNASRDAKSRRREEASGGGAAGRRGQTQGSGHWGDGASKKDDLVDQYIVENLRIQFGDPFDDNAMKVSSS</sequence>
<accession>A0A8K0UCV6</accession>
<reference evidence="2" key="1">
    <citation type="journal article" date="2021" name="New Phytol.">
        <title>Evolutionary innovations through gain and loss of genes in the ectomycorrhizal Boletales.</title>
        <authorList>
            <person name="Wu G."/>
            <person name="Miyauchi S."/>
            <person name="Morin E."/>
            <person name="Kuo A."/>
            <person name="Drula E."/>
            <person name="Varga T."/>
            <person name="Kohler A."/>
            <person name="Feng B."/>
            <person name="Cao Y."/>
            <person name="Lipzen A."/>
            <person name="Daum C."/>
            <person name="Hundley H."/>
            <person name="Pangilinan J."/>
            <person name="Johnson J."/>
            <person name="Barry K."/>
            <person name="LaButti K."/>
            <person name="Ng V."/>
            <person name="Ahrendt S."/>
            <person name="Min B."/>
            <person name="Choi I.G."/>
            <person name="Park H."/>
            <person name="Plett J.M."/>
            <person name="Magnuson J."/>
            <person name="Spatafora J.W."/>
            <person name="Nagy L.G."/>
            <person name="Henrissat B."/>
            <person name="Grigoriev I.V."/>
            <person name="Yang Z.L."/>
            <person name="Xu J."/>
            <person name="Martin F.M."/>
        </authorList>
    </citation>
    <scope>NUCLEOTIDE SEQUENCE</scope>
    <source>
        <strain evidence="2">KKN 215</strain>
    </source>
</reference>
<dbReference type="Proteomes" id="UP000813824">
    <property type="component" value="Unassembled WGS sequence"/>
</dbReference>
<evidence type="ECO:0000256" key="1">
    <source>
        <dbReference type="SAM" id="MobiDB-lite"/>
    </source>
</evidence>
<evidence type="ECO:0000313" key="3">
    <source>
        <dbReference type="Proteomes" id="UP000813824"/>
    </source>
</evidence>
<proteinExistence type="predicted"/>
<protein>
    <submittedName>
        <fullName evidence="2">Uncharacterized protein</fullName>
    </submittedName>
</protein>
<comment type="caution">
    <text evidence="2">The sequence shown here is derived from an EMBL/GenBank/DDBJ whole genome shotgun (WGS) entry which is preliminary data.</text>
</comment>
<feature type="compositionally biased region" description="Low complexity" evidence="1">
    <location>
        <begin position="1"/>
        <end position="26"/>
    </location>
</feature>
<organism evidence="2 3">
    <name type="scientific">Cristinia sonorae</name>
    <dbReference type="NCBI Taxonomy" id="1940300"/>
    <lineage>
        <taxon>Eukaryota</taxon>
        <taxon>Fungi</taxon>
        <taxon>Dikarya</taxon>
        <taxon>Basidiomycota</taxon>
        <taxon>Agaricomycotina</taxon>
        <taxon>Agaricomycetes</taxon>
        <taxon>Agaricomycetidae</taxon>
        <taxon>Agaricales</taxon>
        <taxon>Pleurotineae</taxon>
        <taxon>Stephanosporaceae</taxon>
        <taxon>Cristinia</taxon>
    </lineage>
</organism>
<name>A0A8K0UCV6_9AGAR</name>
<feature type="region of interest" description="Disordered" evidence="1">
    <location>
        <begin position="1"/>
        <end position="108"/>
    </location>
</feature>